<dbReference type="PROSITE" id="PS00028">
    <property type="entry name" value="ZINC_FINGER_C2H2_1"/>
    <property type="match status" value="1"/>
</dbReference>
<organism evidence="3 4">
    <name type="scientific">Sistotremastrum suecicum HHB10207 ss-3</name>
    <dbReference type="NCBI Taxonomy" id="1314776"/>
    <lineage>
        <taxon>Eukaryota</taxon>
        <taxon>Fungi</taxon>
        <taxon>Dikarya</taxon>
        <taxon>Basidiomycota</taxon>
        <taxon>Agaricomycotina</taxon>
        <taxon>Agaricomycetes</taxon>
        <taxon>Sistotremastrales</taxon>
        <taxon>Sistotremastraceae</taxon>
        <taxon>Sistotremastrum</taxon>
    </lineage>
</organism>
<dbReference type="OrthoDB" id="18440at2759"/>
<name>A0A165Y6A4_9AGAM</name>
<evidence type="ECO:0000313" key="3">
    <source>
        <dbReference type="EMBL" id="KZT32923.1"/>
    </source>
</evidence>
<sequence length="182" mass="20229">MATKRSRSPSPPHQLTFESEPSRSPSGSPTLKTSRLSSSHSTGTAAPLICTLPPTCNPPFNKPTKLASSVELERHYGLFHAHVCSVKGCGAVFPDTRFLELHLTECHDSLTQVRRERGQKTFACFIPSPTCTRTFLTPKARRLHLIDAHKYPKEYFFSVTAKGIGELLRKWGEGVSLVRPAW</sequence>
<feature type="non-terminal residue" evidence="3">
    <location>
        <position position="182"/>
    </location>
</feature>
<feature type="compositionally biased region" description="Low complexity" evidence="1">
    <location>
        <begin position="18"/>
        <end position="29"/>
    </location>
</feature>
<accession>A0A165Y6A4</accession>
<dbReference type="InterPro" id="IPR013087">
    <property type="entry name" value="Znf_C2H2_type"/>
</dbReference>
<dbReference type="Proteomes" id="UP000076798">
    <property type="component" value="Unassembled WGS sequence"/>
</dbReference>
<feature type="compositionally biased region" description="Polar residues" evidence="1">
    <location>
        <begin position="30"/>
        <end position="40"/>
    </location>
</feature>
<feature type="region of interest" description="Disordered" evidence="1">
    <location>
        <begin position="1"/>
        <end position="40"/>
    </location>
</feature>
<protein>
    <recommendedName>
        <fullName evidence="2">C2H2-type domain-containing protein</fullName>
    </recommendedName>
</protein>
<dbReference type="STRING" id="1314776.A0A165Y6A4"/>
<dbReference type="PANTHER" id="PTHR21354:SF0">
    <property type="entry name" value="ZINC FINGER PROTEIN 511"/>
    <property type="match status" value="1"/>
</dbReference>
<evidence type="ECO:0000256" key="1">
    <source>
        <dbReference type="SAM" id="MobiDB-lite"/>
    </source>
</evidence>
<dbReference type="InterPro" id="IPR039258">
    <property type="entry name" value="ZNF511"/>
</dbReference>
<dbReference type="EMBL" id="KV428283">
    <property type="protein sequence ID" value="KZT32923.1"/>
    <property type="molecule type" value="Genomic_DNA"/>
</dbReference>
<gene>
    <name evidence="3" type="ORF">SISSUDRAFT_993582</name>
</gene>
<reference evidence="3 4" key="1">
    <citation type="journal article" date="2016" name="Mol. Biol. Evol.">
        <title>Comparative Genomics of Early-Diverging Mushroom-Forming Fungi Provides Insights into the Origins of Lignocellulose Decay Capabilities.</title>
        <authorList>
            <person name="Nagy L.G."/>
            <person name="Riley R."/>
            <person name="Tritt A."/>
            <person name="Adam C."/>
            <person name="Daum C."/>
            <person name="Floudas D."/>
            <person name="Sun H."/>
            <person name="Yadav J.S."/>
            <person name="Pangilinan J."/>
            <person name="Larsson K.H."/>
            <person name="Matsuura K."/>
            <person name="Barry K."/>
            <person name="Labutti K."/>
            <person name="Kuo R."/>
            <person name="Ohm R.A."/>
            <person name="Bhattacharya S.S."/>
            <person name="Shirouzu T."/>
            <person name="Yoshinaga Y."/>
            <person name="Martin F.M."/>
            <person name="Grigoriev I.V."/>
            <person name="Hibbett D.S."/>
        </authorList>
    </citation>
    <scope>NUCLEOTIDE SEQUENCE [LARGE SCALE GENOMIC DNA]</scope>
    <source>
        <strain evidence="3 4">HHB10207 ss-3</strain>
    </source>
</reference>
<feature type="domain" description="C2H2-type" evidence="2">
    <location>
        <begin position="84"/>
        <end position="107"/>
    </location>
</feature>
<dbReference type="PANTHER" id="PTHR21354">
    <property type="entry name" value="ZINC FINGER PROTEIN 511"/>
    <property type="match status" value="1"/>
</dbReference>
<proteinExistence type="predicted"/>
<evidence type="ECO:0000259" key="2">
    <source>
        <dbReference type="PROSITE" id="PS00028"/>
    </source>
</evidence>
<keyword evidence="4" id="KW-1185">Reference proteome</keyword>
<dbReference type="AlphaFoldDB" id="A0A165Y6A4"/>
<evidence type="ECO:0000313" key="4">
    <source>
        <dbReference type="Proteomes" id="UP000076798"/>
    </source>
</evidence>